<dbReference type="Pfam" id="PF00002">
    <property type="entry name" value="7tm_2"/>
    <property type="match status" value="2"/>
</dbReference>
<evidence type="ECO:0000313" key="8">
    <source>
        <dbReference type="Proteomes" id="UP000009022"/>
    </source>
</evidence>
<dbReference type="EMBL" id="DS985244">
    <property type="protein sequence ID" value="EDV26108.1"/>
    <property type="molecule type" value="Genomic_DNA"/>
</dbReference>
<dbReference type="RefSeq" id="XP_002112141.1">
    <property type="nucleotide sequence ID" value="XM_002112105.1"/>
</dbReference>
<dbReference type="GeneID" id="6753354"/>
<keyword evidence="8" id="KW-1185">Reference proteome</keyword>
<dbReference type="HOGENOM" id="CLU_418175_0_0_1"/>
<organism evidence="7 8">
    <name type="scientific">Trichoplax adhaerens</name>
    <name type="common">Trichoplax reptans</name>
    <dbReference type="NCBI Taxonomy" id="10228"/>
    <lineage>
        <taxon>Eukaryota</taxon>
        <taxon>Metazoa</taxon>
        <taxon>Placozoa</taxon>
        <taxon>Uniplacotomia</taxon>
        <taxon>Trichoplacea</taxon>
        <taxon>Trichoplacidae</taxon>
        <taxon>Trichoplax</taxon>
    </lineage>
</organism>
<dbReference type="GO" id="GO:0005886">
    <property type="term" value="C:plasma membrane"/>
    <property type="evidence" value="ECO:0000318"/>
    <property type="project" value="GO_Central"/>
</dbReference>
<feature type="domain" description="G-protein coupled receptors family 2 profile 2" evidence="6">
    <location>
        <begin position="262"/>
        <end position="523"/>
    </location>
</feature>
<dbReference type="FunFam" id="1.20.1070.10:FF:000590">
    <property type="entry name" value="Adhesion G-protein coupled receptor D1"/>
    <property type="match status" value="1"/>
</dbReference>
<protein>
    <recommendedName>
        <fullName evidence="6">G-protein coupled receptors family 2 profile 2 domain-containing protein</fullName>
    </recommendedName>
</protein>
<feature type="transmembrane region" description="Helical" evidence="5">
    <location>
        <begin position="475"/>
        <end position="496"/>
    </location>
</feature>
<dbReference type="STRING" id="10228.B3RW36"/>
<dbReference type="CTD" id="6753354"/>
<accession>B3RW36</accession>
<dbReference type="KEGG" id="tad:TRIADDRAFT_55871"/>
<dbReference type="PROSITE" id="PS50261">
    <property type="entry name" value="G_PROTEIN_RECEP_F2_4"/>
    <property type="match status" value="1"/>
</dbReference>
<evidence type="ECO:0000256" key="5">
    <source>
        <dbReference type="SAM" id="Phobius"/>
    </source>
</evidence>
<feature type="transmembrane region" description="Helical" evidence="5">
    <location>
        <begin position="502"/>
        <end position="522"/>
    </location>
</feature>
<feature type="transmembrane region" description="Helical" evidence="5">
    <location>
        <begin position="404"/>
        <end position="422"/>
    </location>
</feature>
<evidence type="ECO:0000256" key="4">
    <source>
        <dbReference type="ARBA" id="ARBA00023136"/>
    </source>
</evidence>
<dbReference type="AlphaFoldDB" id="B3RW36"/>
<feature type="transmembrane region" description="Helical" evidence="5">
    <location>
        <begin position="323"/>
        <end position="344"/>
    </location>
</feature>
<feature type="transmembrane region" description="Helical" evidence="5">
    <location>
        <begin position="364"/>
        <end position="392"/>
    </location>
</feature>
<dbReference type="GO" id="GO:0004930">
    <property type="term" value="F:G protein-coupled receptor activity"/>
    <property type="evidence" value="ECO:0007669"/>
    <property type="project" value="InterPro"/>
</dbReference>
<evidence type="ECO:0000256" key="2">
    <source>
        <dbReference type="ARBA" id="ARBA00022692"/>
    </source>
</evidence>
<dbReference type="PRINTS" id="PR00249">
    <property type="entry name" value="GPCRSECRETIN"/>
</dbReference>
<sequence>MTGADFEACQPKIEHLILWPRTTPGSSIQLSKCSQYYGLDKVKGDLYRWCQSTLTNSSIWSPVSDCHCYSEIVSIVYERCLLRTATDILQQLETTSTHCPIHEGQQVTLSNVFYQLTYNVFGEEATNSFLGTWENFTYQANMSKLISYELSWYQSGCTHVGIVVPLPPITIIITIPGIHDSYQDMVNPQPVGPGDLTVLVTGSDEQPSPFQPLPPPVIHVIQYNPIQINGSNETTIASNETIIVNSTVDPMFRVRLLHSRILSIISYIGLSLSAIGLIVTLLAFIILRLPKSRKWFIHINLIIAIVFSNVGFMALINQTADKGWCTAITVMLQFFFTSIFTWQLVEGIHLYRVLVTVFIIERRWHIYLFLAIGWGTPAVVSGISIAAFPQAYTNNTACWIRSSFIWVFLAPLTVITLQVFPISELASAYERCVLLQTNIIIFGITLYILTHRMSDGVKKASESNRKSLRTDIRNAIALLPLLGLCWIVGLFVPIPGDYVADYLFTISISMQGFVLFLFHCLLDKQVIAAIKRRNFRWRPARAQSRSQVQLCLNSYSQGNTLHCNSGKVQTVSSSGQSLRRKAPTRGCGGTIDQNCVDSISIESGKGSIECNNWPEDTESSSEKPSCKKISFPSCDGIFNRDCIDTLSTSPDSGQYQ</sequence>
<keyword evidence="4 5" id="KW-0472">Membrane</keyword>
<evidence type="ECO:0000256" key="1">
    <source>
        <dbReference type="ARBA" id="ARBA00004141"/>
    </source>
</evidence>
<feature type="transmembrane region" description="Helical" evidence="5">
    <location>
        <begin position="428"/>
        <end position="449"/>
    </location>
</feature>
<evidence type="ECO:0000313" key="7">
    <source>
        <dbReference type="EMBL" id="EDV26108.1"/>
    </source>
</evidence>
<name>B3RW36_TRIAD</name>
<dbReference type="Gene3D" id="1.20.1070.10">
    <property type="entry name" value="Rhodopsin 7-helix transmembrane proteins"/>
    <property type="match status" value="1"/>
</dbReference>
<dbReference type="OrthoDB" id="10037534at2759"/>
<dbReference type="InterPro" id="IPR017983">
    <property type="entry name" value="GPCR_2_secretin-like_CS"/>
</dbReference>
<dbReference type="GO" id="GO:0007166">
    <property type="term" value="P:cell surface receptor signaling pathway"/>
    <property type="evidence" value="ECO:0007669"/>
    <property type="project" value="InterPro"/>
</dbReference>
<reference evidence="7 8" key="1">
    <citation type="journal article" date="2008" name="Nature">
        <title>The Trichoplax genome and the nature of placozoans.</title>
        <authorList>
            <person name="Srivastava M."/>
            <person name="Begovic E."/>
            <person name="Chapman J."/>
            <person name="Putnam N.H."/>
            <person name="Hellsten U."/>
            <person name="Kawashima T."/>
            <person name="Kuo A."/>
            <person name="Mitros T."/>
            <person name="Salamov A."/>
            <person name="Carpenter M.L."/>
            <person name="Signorovitch A.Y."/>
            <person name="Moreno M.A."/>
            <person name="Kamm K."/>
            <person name="Grimwood J."/>
            <person name="Schmutz J."/>
            <person name="Shapiro H."/>
            <person name="Grigoriev I.V."/>
            <person name="Buss L.W."/>
            <person name="Schierwater B."/>
            <person name="Dellaporta S.L."/>
            <person name="Rokhsar D.S."/>
        </authorList>
    </citation>
    <scope>NUCLEOTIDE SEQUENCE [LARGE SCALE GENOMIC DNA]</scope>
    <source>
        <strain evidence="7 8">Grell-BS-1999</strain>
    </source>
</reference>
<dbReference type="CDD" id="cd15040">
    <property type="entry name" value="7tmB2_Adhesion"/>
    <property type="match status" value="1"/>
</dbReference>
<keyword evidence="3 5" id="KW-1133">Transmembrane helix</keyword>
<dbReference type="InterPro" id="IPR000832">
    <property type="entry name" value="GPCR_2_secretin-like"/>
</dbReference>
<dbReference type="PROSITE" id="PS00650">
    <property type="entry name" value="G_PROTEIN_RECEP_F2_2"/>
    <property type="match status" value="1"/>
</dbReference>
<dbReference type="PANTHER" id="PTHR12011">
    <property type="entry name" value="ADHESION G-PROTEIN COUPLED RECEPTOR"/>
    <property type="match status" value="1"/>
</dbReference>
<keyword evidence="2 5" id="KW-0812">Transmembrane</keyword>
<dbReference type="eggNOG" id="KOG4193">
    <property type="taxonomic scope" value="Eukaryota"/>
</dbReference>
<comment type="subcellular location">
    <subcellularLocation>
        <location evidence="1">Membrane</location>
        <topology evidence="1">Multi-pass membrane protein</topology>
    </subcellularLocation>
</comment>
<dbReference type="PhylomeDB" id="B3RW36"/>
<dbReference type="InParanoid" id="B3RW36"/>
<feature type="transmembrane region" description="Helical" evidence="5">
    <location>
        <begin position="261"/>
        <end position="289"/>
    </location>
</feature>
<dbReference type="Proteomes" id="UP000009022">
    <property type="component" value="Unassembled WGS sequence"/>
</dbReference>
<evidence type="ECO:0000259" key="6">
    <source>
        <dbReference type="PROSITE" id="PS50261"/>
    </source>
</evidence>
<proteinExistence type="predicted"/>
<dbReference type="InterPro" id="IPR017981">
    <property type="entry name" value="GPCR_2-like_7TM"/>
</dbReference>
<dbReference type="PANTHER" id="PTHR12011:SF347">
    <property type="entry name" value="FI21270P1-RELATED"/>
    <property type="match status" value="1"/>
</dbReference>
<feature type="transmembrane region" description="Helical" evidence="5">
    <location>
        <begin position="295"/>
        <end position="316"/>
    </location>
</feature>
<gene>
    <name evidence="7" type="ORF">TRIADDRAFT_55871</name>
</gene>
<evidence type="ECO:0000256" key="3">
    <source>
        <dbReference type="ARBA" id="ARBA00022989"/>
    </source>
</evidence>